<feature type="compositionally biased region" description="Basic residues" evidence="1">
    <location>
        <begin position="69"/>
        <end position="79"/>
    </location>
</feature>
<name>A0AAV6KXU7_9ERIC</name>
<gene>
    <name evidence="2" type="ORF">RHGRI_007272</name>
</gene>
<evidence type="ECO:0000313" key="2">
    <source>
        <dbReference type="EMBL" id="KAG5556968.1"/>
    </source>
</evidence>
<dbReference type="Proteomes" id="UP000823749">
    <property type="component" value="Chromosome 3"/>
</dbReference>
<protein>
    <submittedName>
        <fullName evidence="2">Uncharacterized protein</fullName>
    </submittedName>
</protein>
<keyword evidence="3" id="KW-1185">Reference proteome</keyword>
<dbReference type="EMBL" id="JACTNZ010000003">
    <property type="protein sequence ID" value="KAG5556968.1"/>
    <property type="molecule type" value="Genomic_DNA"/>
</dbReference>
<organism evidence="2 3">
    <name type="scientific">Rhododendron griersonianum</name>
    <dbReference type="NCBI Taxonomy" id="479676"/>
    <lineage>
        <taxon>Eukaryota</taxon>
        <taxon>Viridiplantae</taxon>
        <taxon>Streptophyta</taxon>
        <taxon>Embryophyta</taxon>
        <taxon>Tracheophyta</taxon>
        <taxon>Spermatophyta</taxon>
        <taxon>Magnoliopsida</taxon>
        <taxon>eudicotyledons</taxon>
        <taxon>Gunneridae</taxon>
        <taxon>Pentapetalae</taxon>
        <taxon>asterids</taxon>
        <taxon>Ericales</taxon>
        <taxon>Ericaceae</taxon>
        <taxon>Ericoideae</taxon>
        <taxon>Rhodoreae</taxon>
        <taxon>Rhododendron</taxon>
    </lineage>
</organism>
<sequence length="79" mass="8956">MEVINEIALAKVADWKMKLVLVIRTRKRKVKLIDTGEVREDNDVEKQEQMAETDGDNVDHGSSGSCARFTRRKSITASH</sequence>
<dbReference type="AlphaFoldDB" id="A0AAV6KXU7"/>
<reference evidence="2" key="1">
    <citation type="submission" date="2020-08" db="EMBL/GenBank/DDBJ databases">
        <title>Plant Genome Project.</title>
        <authorList>
            <person name="Zhang R.-G."/>
        </authorList>
    </citation>
    <scope>NUCLEOTIDE SEQUENCE</scope>
    <source>
        <strain evidence="2">WSP0</strain>
        <tissue evidence="2">Leaf</tissue>
    </source>
</reference>
<feature type="region of interest" description="Disordered" evidence="1">
    <location>
        <begin position="41"/>
        <end position="79"/>
    </location>
</feature>
<evidence type="ECO:0000313" key="3">
    <source>
        <dbReference type="Proteomes" id="UP000823749"/>
    </source>
</evidence>
<accession>A0AAV6KXU7</accession>
<comment type="caution">
    <text evidence="2">The sequence shown here is derived from an EMBL/GenBank/DDBJ whole genome shotgun (WGS) entry which is preliminary data.</text>
</comment>
<evidence type="ECO:0000256" key="1">
    <source>
        <dbReference type="SAM" id="MobiDB-lite"/>
    </source>
</evidence>
<proteinExistence type="predicted"/>